<protein>
    <submittedName>
        <fullName evidence="2">Uncharacterized protein</fullName>
    </submittedName>
</protein>
<dbReference type="AlphaFoldDB" id="A0A8H6JNZ0"/>
<evidence type="ECO:0000313" key="3">
    <source>
        <dbReference type="Proteomes" id="UP000652219"/>
    </source>
</evidence>
<organism evidence="2 3">
    <name type="scientific">Colletotrichum sojae</name>
    <dbReference type="NCBI Taxonomy" id="2175907"/>
    <lineage>
        <taxon>Eukaryota</taxon>
        <taxon>Fungi</taxon>
        <taxon>Dikarya</taxon>
        <taxon>Ascomycota</taxon>
        <taxon>Pezizomycotina</taxon>
        <taxon>Sordariomycetes</taxon>
        <taxon>Hypocreomycetidae</taxon>
        <taxon>Glomerellales</taxon>
        <taxon>Glomerellaceae</taxon>
        <taxon>Colletotrichum</taxon>
        <taxon>Colletotrichum orchidearum species complex</taxon>
    </lineage>
</organism>
<reference evidence="2 3" key="1">
    <citation type="journal article" date="2020" name="Phytopathology">
        <title>Genome Sequence Resources of Colletotrichum truncatum, C. plurivorum, C. musicola, and C. sojae: Four Species Pathogenic to Soybean (Glycine max).</title>
        <authorList>
            <person name="Rogerio F."/>
            <person name="Boufleur T.R."/>
            <person name="Ciampi-Guillardi M."/>
            <person name="Sukno S.A."/>
            <person name="Thon M.R."/>
            <person name="Massola Junior N.S."/>
            <person name="Baroncelli R."/>
        </authorList>
    </citation>
    <scope>NUCLEOTIDE SEQUENCE [LARGE SCALE GENOMIC DNA]</scope>
    <source>
        <strain evidence="2 3">LFN0009</strain>
    </source>
</reference>
<comment type="caution">
    <text evidence="2">The sequence shown here is derived from an EMBL/GenBank/DDBJ whole genome shotgun (WGS) entry which is preliminary data.</text>
</comment>
<evidence type="ECO:0000313" key="2">
    <source>
        <dbReference type="EMBL" id="KAF6816086.1"/>
    </source>
</evidence>
<accession>A0A8H6JNZ0</accession>
<dbReference type="EMBL" id="WIGN01000030">
    <property type="protein sequence ID" value="KAF6816086.1"/>
    <property type="molecule type" value="Genomic_DNA"/>
</dbReference>
<evidence type="ECO:0000256" key="1">
    <source>
        <dbReference type="SAM" id="MobiDB-lite"/>
    </source>
</evidence>
<feature type="region of interest" description="Disordered" evidence="1">
    <location>
        <begin position="97"/>
        <end position="117"/>
    </location>
</feature>
<name>A0A8H6JNZ0_9PEZI</name>
<keyword evidence="3" id="KW-1185">Reference proteome</keyword>
<proteinExistence type="predicted"/>
<sequence length="117" mass="12953">MDRDVSDVTVPSNLRGTCSEKWSNDTLANTSAQCEGTYYNLAHRTSCNVHLGILQMSPKHDLRRDIQGTGDVAAGNEPGLYLVEKVLRPLQTRTFDGGVKPRAMHPASSEFLNPHRM</sequence>
<gene>
    <name evidence="2" type="ORF">CSOJ01_03149</name>
</gene>
<dbReference type="Proteomes" id="UP000652219">
    <property type="component" value="Unassembled WGS sequence"/>
</dbReference>